<protein>
    <submittedName>
        <fullName evidence="1">Uncharacterized protein</fullName>
    </submittedName>
</protein>
<gene>
    <name evidence="1" type="ORF">JETT_1661</name>
</gene>
<sequence length="88" mass="10533">MYVQVLNYLESLDHWFRNYEKAKGELEIIKRYLDVCGENKDINVPLPKYVQKRNILIEETYKNIKRLKELESQNKLANVGENIDYAPE</sequence>
<proteinExistence type="predicted"/>
<organism evidence="1 2">
    <name type="scientific">Candidatus Jettenia ecosi</name>
    <dbReference type="NCBI Taxonomy" id="2494326"/>
    <lineage>
        <taxon>Bacteria</taxon>
        <taxon>Pseudomonadati</taxon>
        <taxon>Planctomycetota</taxon>
        <taxon>Candidatus Brocadiia</taxon>
        <taxon>Candidatus Brocadiales</taxon>
        <taxon>Candidatus Brocadiaceae</taxon>
        <taxon>Candidatus Jettenia</taxon>
    </lineage>
</organism>
<evidence type="ECO:0000313" key="1">
    <source>
        <dbReference type="EMBL" id="TLD42093.1"/>
    </source>
</evidence>
<comment type="caution">
    <text evidence="1">The sequence shown here is derived from an EMBL/GenBank/DDBJ whole genome shotgun (WGS) entry which is preliminary data.</text>
</comment>
<accession>A0A533QBJ1</accession>
<dbReference type="Proteomes" id="UP000319783">
    <property type="component" value="Unassembled WGS sequence"/>
</dbReference>
<evidence type="ECO:0000313" key="2">
    <source>
        <dbReference type="Proteomes" id="UP000319783"/>
    </source>
</evidence>
<name>A0A533QBJ1_9BACT</name>
<reference evidence="1 2" key="1">
    <citation type="submission" date="2019-04" db="EMBL/GenBank/DDBJ databases">
        <title>Genome of a novel bacterium Candidatus Jettenia ecosi reconstructed from metagenome of an anammox bioreactor.</title>
        <authorList>
            <person name="Mardanov A.V."/>
            <person name="Beletsky A.V."/>
            <person name="Ravin N.V."/>
            <person name="Botchkova E.A."/>
            <person name="Litti Y.V."/>
            <person name="Nozhevnikova A.N."/>
        </authorList>
    </citation>
    <scope>NUCLEOTIDE SEQUENCE [LARGE SCALE GENOMIC DNA]</scope>
    <source>
        <strain evidence="1">J2</strain>
    </source>
</reference>
<dbReference type="EMBL" id="SULG01000028">
    <property type="protein sequence ID" value="TLD42093.1"/>
    <property type="molecule type" value="Genomic_DNA"/>
</dbReference>
<dbReference type="AlphaFoldDB" id="A0A533QBJ1"/>